<comment type="subcellular location">
    <subcellularLocation>
        <location evidence="1">Cell membrane</location>
        <topology evidence="1">Multi-pass membrane protein</topology>
    </subcellularLocation>
</comment>
<dbReference type="InterPro" id="IPR036259">
    <property type="entry name" value="MFS_trans_sf"/>
</dbReference>
<feature type="transmembrane region" description="Helical" evidence="6">
    <location>
        <begin position="48"/>
        <end position="73"/>
    </location>
</feature>
<feature type="non-terminal residue" evidence="7">
    <location>
        <position position="1"/>
    </location>
</feature>
<evidence type="ECO:0000256" key="2">
    <source>
        <dbReference type="ARBA" id="ARBA00022475"/>
    </source>
</evidence>
<dbReference type="GO" id="GO:0022857">
    <property type="term" value="F:transmembrane transporter activity"/>
    <property type="evidence" value="ECO:0007669"/>
    <property type="project" value="InterPro"/>
</dbReference>
<keyword evidence="4 6" id="KW-1133">Transmembrane helix</keyword>
<evidence type="ECO:0000256" key="5">
    <source>
        <dbReference type="ARBA" id="ARBA00023136"/>
    </source>
</evidence>
<feature type="transmembrane region" description="Helical" evidence="6">
    <location>
        <begin position="6"/>
        <end position="27"/>
    </location>
</feature>
<dbReference type="PANTHER" id="PTHR23513:SF6">
    <property type="entry name" value="MAJOR FACILITATOR SUPERFAMILY ASSOCIATED DOMAIN-CONTAINING PROTEIN"/>
    <property type="match status" value="1"/>
</dbReference>
<keyword evidence="8" id="KW-1185">Reference proteome</keyword>
<dbReference type="AlphaFoldDB" id="A0A3M8CP78"/>
<proteinExistence type="predicted"/>
<keyword evidence="2" id="KW-1003">Cell membrane</keyword>
<name>A0A3M8CP78_9BACL</name>
<sequence length="182" mass="19418">SVFAVLLAFLFASWKAIFFATLISAVLSQFSQPSGLKLFKQHVPSDQVQAGTAMLQTITAVFMIIGPMLGAFVYQKFGITTSICVMAVAFLLSAGVLFFLPEQDQAAPSRSGLTVWQELKAGLRYVWASPLLRTLCGVYGAAGLGVGVCQPLGVFIVVERLGLPKDSLQWLLATNGVAMLVG</sequence>
<accession>A0A3M8CP78</accession>
<dbReference type="RefSeq" id="WP_122921736.1">
    <property type="nucleotide sequence ID" value="NZ_RHHQ01000053.1"/>
</dbReference>
<gene>
    <name evidence="7" type="ORF">EDM56_30835</name>
</gene>
<dbReference type="GO" id="GO:0005886">
    <property type="term" value="C:plasma membrane"/>
    <property type="evidence" value="ECO:0007669"/>
    <property type="project" value="UniProtKB-SubCell"/>
</dbReference>
<organism evidence="7 8">
    <name type="scientific">Brevibacillus fluminis</name>
    <dbReference type="NCBI Taxonomy" id="511487"/>
    <lineage>
        <taxon>Bacteria</taxon>
        <taxon>Bacillati</taxon>
        <taxon>Bacillota</taxon>
        <taxon>Bacilli</taxon>
        <taxon>Bacillales</taxon>
        <taxon>Paenibacillaceae</taxon>
        <taxon>Brevibacillus</taxon>
    </lineage>
</organism>
<dbReference type="PANTHER" id="PTHR23513">
    <property type="entry name" value="INTEGRAL MEMBRANE EFFLUX PROTEIN-RELATED"/>
    <property type="match status" value="1"/>
</dbReference>
<dbReference type="Gene3D" id="1.20.1250.20">
    <property type="entry name" value="MFS general substrate transporter like domains"/>
    <property type="match status" value="1"/>
</dbReference>
<evidence type="ECO:0000313" key="7">
    <source>
        <dbReference type="EMBL" id="RNB77570.1"/>
    </source>
</evidence>
<evidence type="ECO:0000256" key="6">
    <source>
        <dbReference type="SAM" id="Phobius"/>
    </source>
</evidence>
<keyword evidence="5 6" id="KW-0472">Membrane</keyword>
<dbReference type="SUPFAM" id="SSF103473">
    <property type="entry name" value="MFS general substrate transporter"/>
    <property type="match status" value="1"/>
</dbReference>
<evidence type="ECO:0000256" key="3">
    <source>
        <dbReference type="ARBA" id="ARBA00022692"/>
    </source>
</evidence>
<dbReference type="EMBL" id="RHHQ01000053">
    <property type="protein sequence ID" value="RNB77570.1"/>
    <property type="molecule type" value="Genomic_DNA"/>
</dbReference>
<dbReference type="Proteomes" id="UP000271031">
    <property type="component" value="Unassembled WGS sequence"/>
</dbReference>
<dbReference type="OrthoDB" id="2942684at2"/>
<dbReference type="Pfam" id="PF07690">
    <property type="entry name" value="MFS_1"/>
    <property type="match status" value="1"/>
</dbReference>
<feature type="transmembrane region" description="Helical" evidence="6">
    <location>
        <begin position="79"/>
        <end position="100"/>
    </location>
</feature>
<keyword evidence="3 6" id="KW-0812">Transmembrane</keyword>
<dbReference type="InterPro" id="IPR011701">
    <property type="entry name" value="MFS"/>
</dbReference>
<evidence type="ECO:0000256" key="1">
    <source>
        <dbReference type="ARBA" id="ARBA00004651"/>
    </source>
</evidence>
<comment type="caution">
    <text evidence="7">The sequence shown here is derived from an EMBL/GenBank/DDBJ whole genome shotgun (WGS) entry which is preliminary data.</text>
</comment>
<reference evidence="7 8" key="1">
    <citation type="submission" date="2018-10" db="EMBL/GenBank/DDBJ databases">
        <title>Phylogenomics of Brevibacillus.</title>
        <authorList>
            <person name="Dunlap C."/>
        </authorList>
    </citation>
    <scope>NUCLEOTIDE SEQUENCE [LARGE SCALE GENOMIC DNA]</scope>
    <source>
        <strain evidence="7 8">JCM 15716</strain>
    </source>
</reference>
<protein>
    <submittedName>
        <fullName evidence="7">MFS transporter</fullName>
    </submittedName>
</protein>
<feature type="non-terminal residue" evidence="7">
    <location>
        <position position="182"/>
    </location>
</feature>
<evidence type="ECO:0000313" key="8">
    <source>
        <dbReference type="Proteomes" id="UP000271031"/>
    </source>
</evidence>
<evidence type="ECO:0000256" key="4">
    <source>
        <dbReference type="ARBA" id="ARBA00022989"/>
    </source>
</evidence>